<dbReference type="STRING" id="697281.Mahau_1960"/>
<accession>F4A1T6</accession>
<dbReference type="Pfam" id="PF13649">
    <property type="entry name" value="Methyltransf_25"/>
    <property type="match status" value="1"/>
</dbReference>
<reference evidence="3" key="1">
    <citation type="submission" date="2010-11" db="EMBL/GenBank/DDBJ databases">
        <title>The complete genome of Mahella australiensis DSM 15567.</title>
        <authorList>
            <consortium name="US DOE Joint Genome Institute (JGI-PGF)"/>
            <person name="Lucas S."/>
            <person name="Copeland A."/>
            <person name="Lapidus A."/>
            <person name="Bruce D."/>
            <person name="Goodwin L."/>
            <person name="Pitluck S."/>
            <person name="Kyrpides N."/>
            <person name="Mavromatis K."/>
            <person name="Pagani I."/>
            <person name="Ivanova N."/>
            <person name="Teshima H."/>
            <person name="Brettin T."/>
            <person name="Detter J.C."/>
            <person name="Han C."/>
            <person name="Tapia R."/>
            <person name="Land M."/>
            <person name="Hauser L."/>
            <person name="Markowitz V."/>
            <person name="Cheng J.-F."/>
            <person name="Hugenholtz P."/>
            <person name="Woyke T."/>
            <person name="Wu D."/>
            <person name="Spring S."/>
            <person name="Pukall R."/>
            <person name="Steenblock K."/>
            <person name="Schneider S."/>
            <person name="Klenk H.-P."/>
            <person name="Eisen J.A."/>
        </authorList>
    </citation>
    <scope>NUCLEOTIDE SEQUENCE [LARGE SCALE GENOMIC DNA]</scope>
    <source>
        <strain evidence="3">DSM 15567 / CIP 107919 / 50-1 BON</strain>
    </source>
</reference>
<dbReference type="Proteomes" id="UP000008457">
    <property type="component" value="Chromosome"/>
</dbReference>
<dbReference type="InterPro" id="IPR029063">
    <property type="entry name" value="SAM-dependent_MTases_sf"/>
</dbReference>
<dbReference type="Gene3D" id="3.40.50.150">
    <property type="entry name" value="Vaccinia Virus protein VP39"/>
    <property type="match status" value="1"/>
</dbReference>
<dbReference type="CDD" id="cd02440">
    <property type="entry name" value="AdoMet_MTases"/>
    <property type="match status" value="1"/>
</dbReference>
<evidence type="ECO:0000313" key="3">
    <source>
        <dbReference type="Proteomes" id="UP000008457"/>
    </source>
</evidence>
<keyword evidence="2" id="KW-0808">Transferase</keyword>
<sequence>MGFYEEISRYYDYIFPVGQQQLDLVQSVFDKSASVLDVACGTGTYTLAMAKMGYNMIGIDISRAMIDIAMASAADGGLTAAFYVMDMTDLSVFQPASFDGVMCMGNSLVHLSNEAMVSIALKEFHRVLKAPGKLLLQIMNYDRIIKYRIDQLPTVRNDDIGLVFNRRYRFEPQGYIEFITELTVGGQCFENSVKLLPLQSQKLVSILSDAGFADISLYGDFDKRPFDLDSSMLLVIETAKDRGGAYCK</sequence>
<dbReference type="InterPro" id="IPR050508">
    <property type="entry name" value="Methyltransf_Superfamily"/>
</dbReference>
<feature type="domain" description="Methyltransferase" evidence="1">
    <location>
        <begin position="35"/>
        <end position="132"/>
    </location>
</feature>
<dbReference type="GO" id="GO:0032259">
    <property type="term" value="P:methylation"/>
    <property type="evidence" value="ECO:0007669"/>
    <property type="project" value="UniProtKB-KW"/>
</dbReference>
<organism evidence="2 3">
    <name type="scientific">Mahella australiensis (strain DSM 15567 / CIP 107919 / 50-1 BON)</name>
    <dbReference type="NCBI Taxonomy" id="697281"/>
    <lineage>
        <taxon>Bacteria</taxon>
        <taxon>Bacillati</taxon>
        <taxon>Bacillota</taxon>
        <taxon>Clostridia</taxon>
        <taxon>Thermoanaerobacterales</taxon>
        <taxon>Thermoanaerobacterales Family IV. Incertae Sedis</taxon>
        <taxon>Mahella</taxon>
    </lineage>
</organism>
<dbReference type="AlphaFoldDB" id="F4A1T6"/>
<dbReference type="HOGENOM" id="CLU_069129_8_2_9"/>
<dbReference type="Gene3D" id="2.20.25.110">
    <property type="entry name" value="S-adenosyl-L-methionine-dependent methyltransferases"/>
    <property type="match status" value="1"/>
</dbReference>
<evidence type="ECO:0000259" key="1">
    <source>
        <dbReference type="Pfam" id="PF13649"/>
    </source>
</evidence>
<dbReference type="GO" id="GO:0008168">
    <property type="term" value="F:methyltransferase activity"/>
    <property type="evidence" value="ECO:0007669"/>
    <property type="project" value="UniProtKB-KW"/>
</dbReference>
<dbReference type="RefSeq" id="WP_013781564.1">
    <property type="nucleotide sequence ID" value="NC_015520.1"/>
</dbReference>
<name>F4A1T6_MAHA5</name>
<keyword evidence="3" id="KW-1185">Reference proteome</keyword>
<keyword evidence="2" id="KW-0489">Methyltransferase</keyword>
<evidence type="ECO:0000313" key="2">
    <source>
        <dbReference type="EMBL" id="AEE97136.1"/>
    </source>
</evidence>
<dbReference type="eggNOG" id="COG2226">
    <property type="taxonomic scope" value="Bacteria"/>
</dbReference>
<dbReference type="EMBL" id="CP002360">
    <property type="protein sequence ID" value="AEE97136.1"/>
    <property type="molecule type" value="Genomic_DNA"/>
</dbReference>
<gene>
    <name evidence="2" type="ordered locus">Mahau_1960</name>
</gene>
<protein>
    <submittedName>
        <fullName evidence="2">Methyltransferase type 11</fullName>
    </submittedName>
</protein>
<dbReference type="KEGG" id="mas:Mahau_1960"/>
<reference evidence="2 3" key="2">
    <citation type="journal article" date="2011" name="Stand. Genomic Sci.">
        <title>Complete genome sequence of Mahella australiensis type strain (50-1 BON).</title>
        <authorList>
            <person name="Sikorski J."/>
            <person name="Teshima H."/>
            <person name="Nolan M."/>
            <person name="Lucas S."/>
            <person name="Hammon N."/>
            <person name="Deshpande S."/>
            <person name="Cheng J.F."/>
            <person name="Pitluck S."/>
            <person name="Liolios K."/>
            <person name="Pagani I."/>
            <person name="Ivanova N."/>
            <person name="Huntemann M."/>
            <person name="Mavromatis K."/>
            <person name="Ovchinikova G."/>
            <person name="Pati A."/>
            <person name="Tapia R."/>
            <person name="Han C."/>
            <person name="Goodwin L."/>
            <person name="Chen A."/>
            <person name="Palaniappan K."/>
            <person name="Land M."/>
            <person name="Hauser L."/>
            <person name="Ngatchou-Djao O.D."/>
            <person name="Rohde M."/>
            <person name="Pukall R."/>
            <person name="Spring S."/>
            <person name="Abt B."/>
            <person name="Goker M."/>
            <person name="Detter J.C."/>
            <person name="Woyke T."/>
            <person name="Bristow J."/>
            <person name="Markowitz V."/>
            <person name="Hugenholtz P."/>
            <person name="Eisen J.A."/>
            <person name="Kyrpides N.C."/>
            <person name="Klenk H.P."/>
            <person name="Lapidus A."/>
        </authorList>
    </citation>
    <scope>NUCLEOTIDE SEQUENCE [LARGE SCALE GENOMIC DNA]</scope>
    <source>
        <strain evidence="3">DSM 15567 / CIP 107919 / 50-1 BON</strain>
    </source>
</reference>
<dbReference type="SUPFAM" id="SSF53335">
    <property type="entry name" value="S-adenosyl-L-methionine-dependent methyltransferases"/>
    <property type="match status" value="1"/>
</dbReference>
<dbReference type="InterPro" id="IPR041698">
    <property type="entry name" value="Methyltransf_25"/>
</dbReference>
<dbReference type="PANTHER" id="PTHR42912">
    <property type="entry name" value="METHYLTRANSFERASE"/>
    <property type="match status" value="1"/>
</dbReference>
<proteinExistence type="predicted"/>
<dbReference type="OrthoDB" id="9811589at2"/>